<dbReference type="InterPro" id="IPR052055">
    <property type="entry name" value="Hepadnavirus_pol/RT"/>
</dbReference>
<dbReference type="PANTHER" id="PTHR33050:SF7">
    <property type="entry name" value="RIBONUCLEASE H"/>
    <property type="match status" value="1"/>
</dbReference>
<accession>A0A7D9EBI7</accession>
<keyword evidence="2" id="KW-1185">Reference proteome</keyword>
<comment type="caution">
    <text evidence="1">The sequence shown here is derived from an EMBL/GenBank/DDBJ whole genome shotgun (WGS) entry which is preliminary data.</text>
</comment>
<sequence length="254" mass="29143">SHTNEQTKVPSGWGIYRIRQVASVDLDMDKTEYSKQNSDIGLENEAADAESRKPLKETEWALDRVIYQQGIQLLNMTPVIDLFASRLNYKVKPFIAYQPDPEAQAVNAFTICWKPYLFYAFPPFSIIPLVLQKIREEESTGLLVVPKWPAQPWWPYLMRMVIQVPVILPNKENTIYMPSKPDLIHPLYPKLTLLMCHISGDPLKIKDFQRGLCLSSCPRGGKAHKDSIYHTSTNGVGTVVQGNWIPFQQLWKKE</sequence>
<dbReference type="AlphaFoldDB" id="A0A7D9EBI7"/>
<protein>
    <submittedName>
        <fullName evidence="1">Uncharacterized protein</fullName>
    </submittedName>
</protein>
<reference evidence="1" key="1">
    <citation type="submission" date="2020-04" db="EMBL/GenBank/DDBJ databases">
        <authorList>
            <person name="Alioto T."/>
            <person name="Alioto T."/>
            <person name="Gomez Garrido J."/>
        </authorList>
    </citation>
    <scope>NUCLEOTIDE SEQUENCE</scope>
    <source>
        <strain evidence="1">A484AB</strain>
    </source>
</reference>
<dbReference type="Proteomes" id="UP001152795">
    <property type="component" value="Unassembled WGS sequence"/>
</dbReference>
<name>A0A7D9EBI7_PARCT</name>
<feature type="non-terminal residue" evidence="1">
    <location>
        <position position="1"/>
    </location>
</feature>
<dbReference type="EMBL" id="CACRXK020005513">
    <property type="protein sequence ID" value="CAB4006455.1"/>
    <property type="molecule type" value="Genomic_DNA"/>
</dbReference>
<evidence type="ECO:0000313" key="2">
    <source>
        <dbReference type="Proteomes" id="UP001152795"/>
    </source>
</evidence>
<proteinExistence type="predicted"/>
<evidence type="ECO:0000313" key="1">
    <source>
        <dbReference type="EMBL" id="CAB4006455.1"/>
    </source>
</evidence>
<organism evidence="1 2">
    <name type="scientific">Paramuricea clavata</name>
    <name type="common">Red gorgonian</name>
    <name type="synonym">Violescent sea-whip</name>
    <dbReference type="NCBI Taxonomy" id="317549"/>
    <lineage>
        <taxon>Eukaryota</taxon>
        <taxon>Metazoa</taxon>
        <taxon>Cnidaria</taxon>
        <taxon>Anthozoa</taxon>
        <taxon>Octocorallia</taxon>
        <taxon>Malacalcyonacea</taxon>
        <taxon>Plexauridae</taxon>
        <taxon>Paramuricea</taxon>
    </lineage>
</organism>
<dbReference type="PANTHER" id="PTHR33050">
    <property type="entry name" value="REVERSE TRANSCRIPTASE DOMAIN-CONTAINING PROTEIN"/>
    <property type="match status" value="1"/>
</dbReference>
<gene>
    <name evidence="1" type="ORF">PACLA_8A087208</name>
</gene>
<dbReference type="OrthoDB" id="2371919at2759"/>